<sequence>MERSPVMEKKGLAEKRKIVEEGGMQQQEKNLSFVSFFTSVDRYDYQVLLENATFCLVPRGRRLGSFRFLEALQAGCVPVLLSNGWELPFSDVLQWDKATVWADERLLLQVPEMIRSIPPTKVHSYRQQTQILWDNYFSSVEKIVSTTFENFEITNAEQIPLCWIKLNSDLTYAPFETSVTAMASEERCAICLRVFSCLFLCCSFQSAYGIRNWIYRVLNLSNVRKS</sequence>
<dbReference type="InterPro" id="IPR004263">
    <property type="entry name" value="Exostosin"/>
</dbReference>
<keyword evidence="4" id="KW-1185">Reference proteome</keyword>
<comment type="similarity">
    <text evidence="1">Belongs to the glycosyltransferase 47 family.</text>
</comment>
<dbReference type="GO" id="GO:0008375">
    <property type="term" value="F:acetylglucosaminyltransferase activity"/>
    <property type="evidence" value="ECO:0007669"/>
    <property type="project" value="TreeGrafter"/>
</dbReference>
<dbReference type="InterPro" id="IPR040911">
    <property type="entry name" value="Exostosin_GT47"/>
</dbReference>
<gene>
    <name evidence="3" type="primary">ttv</name>
    <name evidence="3" type="ORF">NPIL_383821</name>
</gene>
<dbReference type="EMBL" id="BMAW01077946">
    <property type="protein sequence ID" value="GFU08855.1"/>
    <property type="molecule type" value="Genomic_DNA"/>
</dbReference>
<evidence type="ECO:0000313" key="3">
    <source>
        <dbReference type="EMBL" id="GFU08855.1"/>
    </source>
</evidence>
<evidence type="ECO:0000259" key="2">
    <source>
        <dbReference type="Pfam" id="PF03016"/>
    </source>
</evidence>
<evidence type="ECO:0000256" key="1">
    <source>
        <dbReference type="ARBA" id="ARBA00010271"/>
    </source>
</evidence>
<dbReference type="GO" id="GO:0005794">
    <property type="term" value="C:Golgi apparatus"/>
    <property type="evidence" value="ECO:0007669"/>
    <property type="project" value="TreeGrafter"/>
</dbReference>
<dbReference type="Pfam" id="PF03016">
    <property type="entry name" value="Exostosin_GT47"/>
    <property type="match status" value="1"/>
</dbReference>
<feature type="domain" description="Exostosin GT47" evidence="2">
    <location>
        <begin position="30"/>
        <end position="116"/>
    </location>
</feature>
<name>A0A8X6UGW6_NEPPI</name>
<dbReference type="GO" id="GO:0015012">
    <property type="term" value="P:heparan sulfate proteoglycan biosynthetic process"/>
    <property type="evidence" value="ECO:0007669"/>
    <property type="project" value="UniProtKB-ARBA"/>
</dbReference>
<evidence type="ECO:0000313" key="4">
    <source>
        <dbReference type="Proteomes" id="UP000887013"/>
    </source>
</evidence>
<dbReference type="PANTHER" id="PTHR11062">
    <property type="entry name" value="EXOSTOSIN HEPARAN SULFATE GLYCOSYLTRANSFERASE -RELATED"/>
    <property type="match status" value="1"/>
</dbReference>
<dbReference type="PANTHER" id="PTHR11062:SF129">
    <property type="entry name" value="EXOSTOSIN-1"/>
    <property type="match status" value="1"/>
</dbReference>
<dbReference type="OrthoDB" id="6434204at2759"/>
<dbReference type="GO" id="GO:0015020">
    <property type="term" value="F:glucuronosyltransferase activity"/>
    <property type="evidence" value="ECO:0007669"/>
    <property type="project" value="TreeGrafter"/>
</dbReference>
<dbReference type="Proteomes" id="UP000887013">
    <property type="component" value="Unassembled WGS sequence"/>
</dbReference>
<organism evidence="3 4">
    <name type="scientific">Nephila pilipes</name>
    <name type="common">Giant wood spider</name>
    <name type="synonym">Nephila maculata</name>
    <dbReference type="NCBI Taxonomy" id="299642"/>
    <lineage>
        <taxon>Eukaryota</taxon>
        <taxon>Metazoa</taxon>
        <taxon>Ecdysozoa</taxon>
        <taxon>Arthropoda</taxon>
        <taxon>Chelicerata</taxon>
        <taxon>Arachnida</taxon>
        <taxon>Araneae</taxon>
        <taxon>Araneomorphae</taxon>
        <taxon>Entelegynae</taxon>
        <taxon>Araneoidea</taxon>
        <taxon>Nephilidae</taxon>
        <taxon>Nephila</taxon>
    </lineage>
</organism>
<comment type="caution">
    <text evidence="3">The sequence shown here is derived from an EMBL/GenBank/DDBJ whole genome shotgun (WGS) entry which is preliminary data.</text>
</comment>
<dbReference type="AlphaFoldDB" id="A0A8X6UGW6"/>
<proteinExistence type="inferred from homology"/>
<reference evidence="3" key="1">
    <citation type="submission" date="2020-08" db="EMBL/GenBank/DDBJ databases">
        <title>Multicomponent nature underlies the extraordinary mechanical properties of spider dragline silk.</title>
        <authorList>
            <person name="Kono N."/>
            <person name="Nakamura H."/>
            <person name="Mori M."/>
            <person name="Yoshida Y."/>
            <person name="Ohtoshi R."/>
            <person name="Malay A.D."/>
            <person name="Moran D.A.P."/>
            <person name="Tomita M."/>
            <person name="Numata K."/>
            <person name="Arakawa K."/>
        </authorList>
    </citation>
    <scope>NUCLEOTIDE SEQUENCE</scope>
</reference>
<protein>
    <submittedName>
        <fullName evidence="3">Exostosin-1</fullName>
    </submittedName>
</protein>
<accession>A0A8X6UGW6</accession>